<reference evidence="7" key="1">
    <citation type="journal article" date="2020" name="Stud. Mycol.">
        <title>101 Dothideomycetes genomes: a test case for predicting lifestyles and emergence of pathogens.</title>
        <authorList>
            <person name="Haridas S."/>
            <person name="Albert R."/>
            <person name="Binder M."/>
            <person name="Bloem J."/>
            <person name="Labutti K."/>
            <person name="Salamov A."/>
            <person name="Andreopoulos B."/>
            <person name="Baker S."/>
            <person name="Barry K."/>
            <person name="Bills G."/>
            <person name="Bluhm B."/>
            <person name="Cannon C."/>
            <person name="Castanera R."/>
            <person name="Culley D."/>
            <person name="Daum C."/>
            <person name="Ezra D."/>
            <person name="Gonzalez J."/>
            <person name="Henrissat B."/>
            <person name="Kuo A."/>
            <person name="Liang C."/>
            <person name="Lipzen A."/>
            <person name="Lutzoni F."/>
            <person name="Magnuson J."/>
            <person name="Mondo S."/>
            <person name="Nolan M."/>
            <person name="Ohm R."/>
            <person name="Pangilinan J."/>
            <person name="Park H.-J."/>
            <person name="Ramirez L."/>
            <person name="Alfaro M."/>
            <person name="Sun H."/>
            <person name="Tritt A."/>
            <person name="Yoshinaga Y."/>
            <person name="Zwiers L.-H."/>
            <person name="Turgeon B."/>
            <person name="Goodwin S."/>
            <person name="Spatafora J."/>
            <person name="Crous P."/>
            <person name="Grigoriev I."/>
        </authorList>
    </citation>
    <scope>NUCLEOTIDE SEQUENCE</scope>
    <source>
        <strain evidence="7">CBS 109.77</strain>
    </source>
</reference>
<sequence>MWILPLLGYIGVVLGFAFLTLAIASGLYYLSELVEEHTVLAKRLLTQLIYGIIGLQVLLLVVDGFPLALSGLSIVSHVIYAQNLRRFPIVKLTDPLFLLSCGLVISNHYLWFRHFSAPPTHNRSSSSYPYSRDTDMPSFTEIASYFGLCVWLVPFALFVSLSAGENVLPSMGSEYATGEGSSFISAGKTSGGFGTGVGVGGAVAGDAGVGGGRRRQRAGTNSGMAKAMVNGVREWIGETGEVMGVWKGERTRPTF</sequence>
<feature type="transmembrane region" description="Helical" evidence="6">
    <location>
        <begin position="92"/>
        <end position="112"/>
    </location>
</feature>
<evidence type="ECO:0000256" key="2">
    <source>
        <dbReference type="ARBA" id="ARBA00008096"/>
    </source>
</evidence>
<dbReference type="EMBL" id="MU002058">
    <property type="protein sequence ID" value="KAF2790727.1"/>
    <property type="molecule type" value="Genomic_DNA"/>
</dbReference>
<evidence type="ECO:0000313" key="7">
    <source>
        <dbReference type="EMBL" id="KAF2790727.1"/>
    </source>
</evidence>
<protein>
    <submittedName>
        <fullName evidence="7">DUF396-domain-containing protein</fullName>
    </submittedName>
</protein>
<keyword evidence="5 6" id="KW-0472">Membrane</keyword>
<dbReference type="PANTHER" id="PTHR13144:SF0">
    <property type="entry name" value="PROTEIN TEX261"/>
    <property type="match status" value="1"/>
</dbReference>
<evidence type="ECO:0000256" key="4">
    <source>
        <dbReference type="ARBA" id="ARBA00022989"/>
    </source>
</evidence>
<dbReference type="OrthoDB" id="28257at2759"/>
<accession>A0A6A6X488</accession>
<dbReference type="Pfam" id="PF04148">
    <property type="entry name" value="Erv26"/>
    <property type="match status" value="1"/>
</dbReference>
<feature type="transmembrane region" description="Helical" evidence="6">
    <location>
        <begin position="7"/>
        <end position="29"/>
    </location>
</feature>
<feature type="transmembrane region" description="Helical" evidence="6">
    <location>
        <begin position="142"/>
        <end position="161"/>
    </location>
</feature>
<dbReference type="InterPro" id="IPR007277">
    <property type="entry name" value="Svp26/Tex261"/>
</dbReference>
<dbReference type="GO" id="GO:0000139">
    <property type="term" value="C:Golgi membrane"/>
    <property type="evidence" value="ECO:0007669"/>
    <property type="project" value="TreeGrafter"/>
</dbReference>
<evidence type="ECO:0000256" key="6">
    <source>
        <dbReference type="SAM" id="Phobius"/>
    </source>
</evidence>
<proteinExistence type="inferred from homology"/>
<dbReference type="GO" id="GO:0030134">
    <property type="term" value="C:COPII-coated ER to Golgi transport vesicle"/>
    <property type="evidence" value="ECO:0007669"/>
    <property type="project" value="TreeGrafter"/>
</dbReference>
<dbReference type="AlphaFoldDB" id="A0A6A6X488"/>
<feature type="transmembrane region" description="Helical" evidence="6">
    <location>
        <begin position="49"/>
        <end position="80"/>
    </location>
</feature>
<comment type="similarity">
    <text evidence="2">Belongs to the SVP26 family.</text>
</comment>
<dbReference type="GO" id="GO:0097020">
    <property type="term" value="F:COPII receptor activity"/>
    <property type="evidence" value="ECO:0007669"/>
    <property type="project" value="InterPro"/>
</dbReference>
<dbReference type="GO" id="GO:0006888">
    <property type="term" value="P:endoplasmic reticulum to Golgi vesicle-mediated transport"/>
    <property type="evidence" value="ECO:0007669"/>
    <property type="project" value="InterPro"/>
</dbReference>
<organism evidence="7 8">
    <name type="scientific">Melanomma pulvis-pyrius CBS 109.77</name>
    <dbReference type="NCBI Taxonomy" id="1314802"/>
    <lineage>
        <taxon>Eukaryota</taxon>
        <taxon>Fungi</taxon>
        <taxon>Dikarya</taxon>
        <taxon>Ascomycota</taxon>
        <taxon>Pezizomycotina</taxon>
        <taxon>Dothideomycetes</taxon>
        <taxon>Pleosporomycetidae</taxon>
        <taxon>Pleosporales</taxon>
        <taxon>Melanommataceae</taxon>
        <taxon>Melanomma</taxon>
    </lineage>
</organism>
<dbReference type="GO" id="GO:0005789">
    <property type="term" value="C:endoplasmic reticulum membrane"/>
    <property type="evidence" value="ECO:0007669"/>
    <property type="project" value="TreeGrafter"/>
</dbReference>
<keyword evidence="8" id="KW-1185">Reference proteome</keyword>
<keyword evidence="3 6" id="KW-0812">Transmembrane</keyword>
<dbReference type="PANTHER" id="PTHR13144">
    <property type="entry name" value="TEX261 PROTEIN"/>
    <property type="match status" value="1"/>
</dbReference>
<evidence type="ECO:0000256" key="5">
    <source>
        <dbReference type="ARBA" id="ARBA00023136"/>
    </source>
</evidence>
<evidence type="ECO:0000256" key="3">
    <source>
        <dbReference type="ARBA" id="ARBA00022692"/>
    </source>
</evidence>
<comment type="subcellular location">
    <subcellularLocation>
        <location evidence="1">Membrane</location>
        <topology evidence="1">Multi-pass membrane protein</topology>
    </subcellularLocation>
</comment>
<dbReference type="Proteomes" id="UP000799757">
    <property type="component" value="Unassembled WGS sequence"/>
</dbReference>
<gene>
    <name evidence="7" type="ORF">K505DRAFT_377321</name>
</gene>
<keyword evidence="4 6" id="KW-1133">Transmembrane helix</keyword>
<name>A0A6A6X488_9PLEO</name>
<evidence type="ECO:0000256" key="1">
    <source>
        <dbReference type="ARBA" id="ARBA00004141"/>
    </source>
</evidence>
<evidence type="ECO:0000313" key="8">
    <source>
        <dbReference type="Proteomes" id="UP000799757"/>
    </source>
</evidence>